<keyword evidence="2 4" id="KW-0472">Membrane</keyword>
<dbReference type="Gene3D" id="3.30.1450.10">
    <property type="match status" value="1"/>
</dbReference>
<keyword evidence="1 4" id="KW-0732">Signal</keyword>
<proteinExistence type="inferred from homology"/>
<keyword evidence="8" id="KW-1185">Reference proteome</keyword>
<evidence type="ECO:0000256" key="4">
    <source>
        <dbReference type="HAMAP-Rule" id="MF_00925"/>
    </source>
</evidence>
<keyword evidence="4" id="KW-0449">Lipoprotein</keyword>
<dbReference type="Proteomes" id="UP001157439">
    <property type="component" value="Unassembled WGS sequence"/>
</dbReference>
<gene>
    <name evidence="4 7" type="primary">bamE</name>
    <name evidence="7" type="ORF">GCM10007894_16240</name>
</gene>
<dbReference type="PANTHER" id="PTHR37482:SF1">
    <property type="entry name" value="OUTER MEMBRANE PROTEIN ASSEMBLY FACTOR BAME"/>
    <property type="match status" value="1"/>
</dbReference>
<dbReference type="InterPro" id="IPR007450">
    <property type="entry name" value="BamE_dom"/>
</dbReference>
<evidence type="ECO:0000313" key="8">
    <source>
        <dbReference type="Proteomes" id="UP001157439"/>
    </source>
</evidence>
<dbReference type="HAMAP" id="MF_00925">
    <property type="entry name" value="OM_assembly_BamE"/>
    <property type="match status" value="1"/>
</dbReference>
<keyword evidence="3 4" id="KW-0998">Cell outer membrane</keyword>
<dbReference type="PANTHER" id="PTHR37482">
    <property type="entry name" value="OUTER MEMBRANE PROTEIN ASSEMBLY FACTOR BAME"/>
    <property type="match status" value="1"/>
</dbReference>
<comment type="subcellular location">
    <subcellularLocation>
        <location evidence="4">Cell outer membrane</location>
        <topology evidence="4">Lipid-anchor</topology>
    </subcellularLocation>
</comment>
<dbReference type="InterPro" id="IPR037873">
    <property type="entry name" value="BamE-like"/>
</dbReference>
<comment type="caution">
    <text evidence="7">The sequence shown here is derived from an EMBL/GenBank/DDBJ whole genome shotgun (WGS) entry which is preliminary data.</text>
</comment>
<feature type="domain" description="Outer membrane protein assembly factor BamE" evidence="6">
    <location>
        <begin position="38"/>
        <end position="108"/>
    </location>
</feature>
<dbReference type="Pfam" id="PF04355">
    <property type="entry name" value="BamE"/>
    <property type="match status" value="1"/>
</dbReference>
<protein>
    <recommendedName>
        <fullName evidence="4">Outer membrane protein assembly factor BamE</fullName>
    </recommendedName>
</protein>
<evidence type="ECO:0000256" key="1">
    <source>
        <dbReference type="ARBA" id="ARBA00022729"/>
    </source>
</evidence>
<name>A0AA37TLA7_9GAMM</name>
<dbReference type="GO" id="GO:0051205">
    <property type="term" value="P:protein insertion into membrane"/>
    <property type="evidence" value="ECO:0007669"/>
    <property type="project" value="UniProtKB-UniRule"/>
</dbReference>
<dbReference type="InterPro" id="IPR026592">
    <property type="entry name" value="BamE"/>
</dbReference>
<comment type="function">
    <text evidence="4">Part of the outer membrane protein assembly complex, which is involved in assembly and insertion of beta-barrel proteins into the outer membrane.</text>
</comment>
<evidence type="ECO:0000313" key="7">
    <source>
        <dbReference type="EMBL" id="GLS83647.1"/>
    </source>
</evidence>
<dbReference type="GO" id="GO:0043165">
    <property type="term" value="P:Gram-negative-bacterium-type cell outer membrane assembly"/>
    <property type="evidence" value="ECO:0007669"/>
    <property type="project" value="UniProtKB-UniRule"/>
</dbReference>
<dbReference type="PROSITE" id="PS51257">
    <property type="entry name" value="PROKAR_LIPOPROTEIN"/>
    <property type="match status" value="1"/>
</dbReference>
<comment type="similarity">
    <text evidence="4">Belongs to the BamE family.</text>
</comment>
<accession>A0AA37TLA7</accession>
<feature type="compositionally biased region" description="Acidic residues" evidence="5">
    <location>
        <begin position="141"/>
        <end position="156"/>
    </location>
</feature>
<reference evidence="7 8" key="1">
    <citation type="journal article" date="2014" name="Int. J. Syst. Evol. Microbiol.">
        <title>Complete genome sequence of Corynebacterium casei LMG S-19264T (=DSM 44701T), isolated from a smear-ripened cheese.</title>
        <authorList>
            <consortium name="US DOE Joint Genome Institute (JGI-PGF)"/>
            <person name="Walter F."/>
            <person name="Albersmeier A."/>
            <person name="Kalinowski J."/>
            <person name="Ruckert C."/>
        </authorList>
    </citation>
    <scope>NUCLEOTIDE SEQUENCE [LARGE SCALE GENOMIC DNA]</scope>
    <source>
        <strain evidence="7 8">NBRC 112785</strain>
    </source>
</reference>
<dbReference type="GO" id="GO:0030674">
    <property type="term" value="F:protein-macromolecule adaptor activity"/>
    <property type="evidence" value="ECO:0007669"/>
    <property type="project" value="TreeGrafter"/>
</dbReference>
<comment type="subunit">
    <text evidence="4">Part of the Bam complex.</text>
</comment>
<keyword evidence="4" id="KW-0564">Palmitate</keyword>
<sequence>MITKKQITQLFGVAALTVTLSGCAVFDWLVYKIDIPQGNYIEKQQVEKLRVDMTKEQVEYVLGRPVLRDSFADDTWYYVYQFKSGRNAKVTKREMLIYFKDDKVSSIEGDYELSPDFNTPLGKGQMPTVENAADEGPMPGEETDPEELKEELESEQ</sequence>
<dbReference type="RefSeq" id="WP_095498684.1">
    <property type="nucleotide sequence ID" value="NZ_BSPO01000003.1"/>
</dbReference>
<organism evidence="7 8">
    <name type="scientific">Paraferrimonas haliotis</name>
    <dbReference type="NCBI Taxonomy" id="2013866"/>
    <lineage>
        <taxon>Bacteria</taxon>
        <taxon>Pseudomonadati</taxon>
        <taxon>Pseudomonadota</taxon>
        <taxon>Gammaproteobacteria</taxon>
        <taxon>Alteromonadales</taxon>
        <taxon>Ferrimonadaceae</taxon>
        <taxon>Paraferrimonas</taxon>
    </lineage>
</organism>
<feature type="region of interest" description="Disordered" evidence="5">
    <location>
        <begin position="115"/>
        <end position="156"/>
    </location>
</feature>
<dbReference type="GO" id="GO:1990063">
    <property type="term" value="C:Bam protein complex"/>
    <property type="evidence" value="ECO:0007669"/>
    <property type="project" value="TreeGrafter"/>
</dbReference>
<evidence type="ECO:0000256" key="5">
    <source>
        <dbReference type="SAM" id="MobiDB-lite"/>
    </source>
</evidence>
<evidence type="ECO:0000259" key="6">
    <source>
        <dbReference type="Pfam" id="PF04355"/>
    </source>
</evidence>
<dbReference type="AlphaFoldDB" id="A0AA37TLA7"/>
<evidence type="ECO:0000256" key="3">
    <source>
        <dbReference type="ARBA" id="ARBA00023237"/>
    </source>
</evidence>
<evidence type="ECO:0000256" key="2">
    <source>
        <dbReference type="ARBA" id="ARBA00023136"/>
    </source>
</evidence>
<dbReference type="EMBL" id="BSPO01000003">
    <property type="protein sequence ID" value="GLS83647.1"/>
    <property type="molecule type" value="Genomic_DNA"/>
</dbReference>